<dbReference type="InterPro" id="IPR021279">
    <property type="entry name" value="DUF2721"/>
</dbReference>
<comment type="caution">
    <text evidence="2">The sequence shown here is derived from an EMBL/GenBank/DDBJ whole genome shotgun (WGS) entry which is preliminary data.</text>
</comment>
<feature type="transmembrane region" description="Helical" evidence="1">
    <location>
        <begin position="90"/>
        <end position="109"/>
    </location>
</feature>
<keyword evidence="3" id="KW-1185">Reference proteome</keyword>
<dbReference type="RefSeq" id="WP_163123607.1">
    <property type="nucleotide sequence ID" value="NZ_ARXS01000005.1"/>
</dbReference>
<accession>A0ABT2QWX3</accession>
<gene>
    <name evidence="2" type="ORF">MA04_01334</name>
</gene>
<evidence type="ECO:0000313" key="2">
    <source>
        <dbReference type="EMBL" id="MCU5782034.1"/>
    </source>
</evidence>
<evidence type="ECO:0008006" key="4">
    <source>
        <dbReference type="Google" id="ProtNLM"/>
    </source>
</evidence>
<proteinExistence type="predicted"/>
<reference evidence="2" key="1">
    <citation type="submission" date="2012-09" db="EMBL/GenBank/DDBJ databases">
        <title>Genome Sequence of alkane-degrading Bacterium Alcanivorax balearicus MACL04.</title>
        <authorList>
            <person name="Lai Q."/>
            <person name="Shao Z."/>
        </authorList>
    </citation>
    <scope>NUCLEOTIDE SEQUENCE</scope>
    <source>
        <strain evidence="2">MACL04</strain>
    </source>
</reference>
<feature type="transmembrane region" description="Helical" evidence="1">
    <location>
        <begin position="63"/>
        <end position="83"/>
    </location>
</feature>
<dbReference type="EMBL" id="ARXS01000005">
    <property type="protein sequence ID" value="MCU5782034.1"/>
    <property type="molecule type" value="Genomic_DNA"/>
</dbReference>
<keyword evidence="1" id="KW-0472">Membrane</keyword>
<organism evidence="2 3">
    <name type="scientific">Alloalcanivorax balearicus MACL04</name>
    <dbReference type="NCBI Taxonomy" id="1177182"/>
    <lineage>
        <taxon>Bacteria</taxon>
        <taxon>Pseudomonadati</taxon>
        <taxon>Pseudomonadota</taxon>
        <taxon>Gammaproteobacteria</taxon>
        <taxon>Oceanospirillales</taxon>
        <taxon>Alcanivoracaceae</taxon>
        <taxon>Alloalcanivorax</taxon>
    </lineage>
</organism>
<protein>
    <recommendedName>
        <fullName evidence="4">II family cellulose-binding protein</fullName>
    </recommendedName>
</protein>
<sequence length="130" mass="14630">MSLTTPALLFPAISLLLLAYTNRFLVLAQLIRKLADEEKAQHEEVATRQIELLHKRVVLTQRMQVAGVLSFLLCTLSMFALYLHQEMPGVVLFGASLISLSLSLIFSLWEVLISTNALNVQLETLRRPKP</sequence>
<keyword evidence="1" id="KW-0812">Transmembrane</keyword>
<evidence type="ECO:0000313" key="3">
    <source>
        <dbReference type="Proteomes" id="UP001064106"/>
    </source>
</evidence>
<evidence type="ECO:0000256" key="1">
    <source>
        <dbReference type="SAM" id="Phobius"/>
    </source>
</evidence>
<dbReference type="Proteomes" id="UP001064106">
    <property type="component" value="Unassembled WGS sequence"/>
</dbReference>
<name>A0ABT2QWX3_9GAMM</name>
<keyword evidence="1" id="KW-1133">Transmembrane helix</keyword>
<dbReference type="Pfam" id="PF11026">
    <property type="entry name" value="DUF2721"/>
    <property type="match status" value="1"/>
</dbReference>